<evidence type="ECO:0000313" key="2">
    <source>
        <dbReference type="EMBL" id="ESO04600.1"/>
    </source>
</evidence>
<sequence>MTSSPKPDGPLNVVIIIMIVILIVIVALSLIGGFLTLFNCCYGGSKYDHVIDDVSIDRRMSHKPRNSIMAMFEENTNIDATSNWSTIDIGDKQITDFIGGGTKVKDHQTNQHGATNIGYDDGLDV</sequence>
<dbReference type="EnsemblMetazoa" id="HelroT191644">
    <property type="protein sequence ID" value="HelroP191644"/>
    <property type="gene ID" value="HelroG191644"/>
</dbReference>
<accession>T1FT60</accession>
<dbReference type="EMBL" id="AMQM01004138">
    <property type="status" value="NOT_ANNOTATED_CDS"/>
    <property type="molecule type" value="Genomic_DNA"/>
</dbReference>
<organism evidence="3 4">
    <name type="scientific">Helobdella robusta</name>
    <name type="common">Californian leech</name>
    <dbReference type="NCBI Taxonomy" id="6412"/>
    <lineage>
        <taxon>Eukaryota</taxon>
        <taxon>Metazoa</taxon>
        <taxon>Spiralia</taxon>
        <taxon>Lophotrochozoa</taxon>
        <taxon>Annelida</taxon>
        <taxon>Clitellata</taxon>
        <taxon>Hirudinea</taxon>
        <taxon>Rhynchobdellida</taxon>
        <taxon>Glossiphoniidae</taxon>
        <taxon>Helobdella</taxon>
    </lineage>
</organism>
<dbReference type="KEGG" id="hro:HELRODRAFT_191644"/>
<reference evidence="3" key="3">
    <citation type="submission" date="2015-06" db="UniProtKB">
        <authorList>
            <consortium name="EnsemblMetazoa"/>
        </authorList>
    </citation>
    <scope>IDENTIFICATION</scope>
</reference>
<dbReference type="HOGENOM" id="CLU_1995067_0_0_1"/>
<proteinExistence type="predicted"/>
<reference evidence="2 4" key="2">
    <citation type="journal article" date="2013" name="Nature">
        <title>Insights into bilaterian evolution from three spiralian genomes.</title>
        <authorList>
            <person name="Simakov O."/>
            <person name="Marletaz F."/>
            <person name="Cho S.J."/>
            <person name="Edsinger-Gonzales E."/>
            <person name="Havlak P."/>
            <person name="Hellsten U."/>
            <person name="Kuo D.H."/>
            <person name="Larsson T."/>
            <person name="Lv J."/>
            <person name="Arendt D."/>
            <person name="Savage R."/>
            <person name="Osoegawa K."/>
            <person name="de Jong P."/>
            <person name="Grimwood J."/>
            <person name="Chapman J.A."/>
            <person name="Shapiro H."/>
            <person name="Aerts A."/>
            <person name="Otillar R.P."/>
            <person name="Terry A.Y."/>
            <person name="Boore J.L."/>
            <person name="Grigoriev I.V."/>
            <person name="Lindberg D.R."/>
            <person name="Seaver E.C."/>
            <person name="Weisblat D.A."/>
            <person name="Putnam N.H."/>
            <person name="Rokhsar D.S."/>
        </authorList>
    </citation>
    <scope>NUCLEOTIDE SEQUENCE</scope>
</reference>
<keyword evidence="4" id="KW-1185">Reference proteome</keyword>
<dbReference type="InParanoid" id="T1FT60"/>
<dbReference type="EMBL" id="AMQM01004139">
    <property type="status" value="NOT_ANNOTATED_CDS"/>
    <property type="molecule type" value="Genomic_DNA"/>
</dbReference>
<dbReference type="CTD" id="20212007"/>
<evidence type="ECO:0000256" key="1">
    <source>
        <dbReference type="SAM" id="Phobius"/>
    </source>
</evidence>
<keyword evidence="1" id="KW-0472">Membrane</keyword>
<reference evidence="4" key="1">
    <citation type="submission" date="2012-12" db="EMBL/GenBank/DDBJ databases">
        <authorList>
            <person name="Hellsten U."/>
            <person name="Grimwood J."/>
            <person name="Chapman J.A."/>
            <person name="Shapiro H."/>
            <person name="Aerts A."/>
            <person name="Otillar R.P."/>
            <person name="Terry A.Y."/>
            <person name="Boore J.L."/>
            <person name="Simakov O."/>
            <person name="Marletaz F."/>
            <person name="Cho S.-J."/>
            <person name="Edsinger-Gonzales E."/>
            <person name="Havlak P."/>
            <person name="Kuo D.-H."/>
            <person name="Larsson T."/>
            <person name="Lv J."/>
            <person name="Arendt D."/>
            <person name="Savage R."/>
            <person name="Osoegawa K."/>
            <person name="de Jong P."/>
            <person name="Lindberg D.R."/>
            <person name="Seaver E.C."/>
            <person name="Weisblat D.A."/>
            <person name="Putnam N.H."/>
            <person name="Grigoriev I.V."/>
            <person name="Rokhsar D.S."/>
        </authorList>
    </citation>
    <scope>NUCLEOTIDE SEQUENCE</scope>
</reference>
<protein>
    <submittedName>
        <fullName evidence="2 3">Uncharacterized protein</fullName>
    </submittedName>
</protein>
<gene>
    <name evidence="3" type="primary">20212007</name>
    <name evidence="2" type="ORF">HELRODRAFT_191644</name>
</gene>
<dbReference type="RefSeq" id="XP_009017179.1">
    <property type="nucleotide sequence ID" value="XM_009018931.1"/>
</dbReference>
<dbReference type="Proteomes" id="UP000015101">
    <property type="component" value="Unassembled WGS sequence"/>
</dbReference>
<evidence type="ECO:0000313" key="4">
    <source>
        <dbReference type="Proteomes" id="UP000015101"/>
    </source>
</evidence>
<evidence type="ECO:0000313" key="3">
    <source>
        <dbReference type="EnsemblMetazoa" id="HelroP191644"/>
    </source>
</evidence>
<keyword evidence="1" id="KW-0812">Transmembrane</keyword>
<keyword evidence="1" id="KW-1133">Transmembrane helix</keyword>
<dbReference type="AlphaFoldDB" id="T1FT60"/>
<dbReference type="GeneID" id="20212007"/>
<dbReference type="EMBL" id="KB096457">
    <property type="protein sequence ID" value="ESO04600.1"/>
    <property type="molecule type" value="Genomic_DNA"/>
</dbReference>
<name>T1FT60_HELRO</name>
<feature type="transmembrane region" description="Helical" evidence="1">
    <location>
        <begin position="12"/>
        <end position="38"/>
    </location>
</feature>